<evidence type="ECO:0000313" key="3">
    <source>
        <dbReference type="Proteomes" id="UP001327560"/>
    </source>
</evidence>
<protein>
    <submittedName>
        <fullName evidence="2">Uncharacterized protein</fullName>
    </submittedName>
</protein>
<dbReference type="Proteomes" id="UP001327560">
    <property type="component" value="Chromosome 2"/>
</dbReference>
<feature type="compositionally biased region" description="Pro residues" evidence="1">
    <location>
        <begin position="29"/>
        <end position="42"/>
    </location>
</feature>
<evidence type="ECO:0000313" key="2">
    <source>
        <dbReference type="EMBL" id="WOK96207.1"/>
    </source>
</evidence>
<evidence type="ECO:0000256" key="1">
    <source>
        <dbReference type="SAM" id="MobiDB-lite"/>
    </source>
</evidence>
<feature type="compositionally biased region" description="Basic and acidic residues" evidence="1">
    <location>
        <begin position="89"/>
        <end position="101"/>
    </location>
</feature>
<keyword evidence="3" id="KW-1185">Reference proteome</keyword>
<dbReference type="PANTHER" id="PTHR31722:SF62">
    <property type="entry name" value="EMB|CAB62433.1"/>
    <property type="match status" value="1"/>
</dbReference>
<dbReference type="EMBL" id="CP136891">
    <property type="protein sequence ID" value="WOK96207.1"/>
    <property type="molecule type" value="Genomic_DNA"/>
</dbReference>
<dbReference type="PANTHER" id="PTHR31722">
    <property type="entry name" value="OS06G0675200 PROTEIN"/>
    <property type="match status" value="1"/>
</dbReference>
<reference evidence="2 3" key="1">
    <citation type="submission" date="2023-10" db="EMBL/GenBank/DDBJ databases">
        <title>Chromosome-scale genome assembly provides insights into flower coloration mechanisms of Canna indica.</title>
        <authorList>
            <person name="Li C."/>
        </authorList>
    </citation>
    <scope>NUCLEOTIDE SEQUENCE [LARGE SCALE GENOMIC DNA]</scope>
    <source>
        <tissue evidence="2">Flower</tissue>
    </source>
</reference>
<dbReference type="AlphaFoldDB" id="A0AAQ3JUA6"/>
<sequence length="153" mass="16580">MACINMFNGEHQGGPYGPRMSFSSDFNMEPPPARAPGGPAPDPDFEFSSVGSLPMAAADQLFLDGRLLPLKVDGHQVQCGNPRGSTTTLRDELRSGDERPPKGPVRWKGLLGLRKTTASSMGKKGNKKEQVGSLGSDFYMCIYFGRVDEDADR</sequence>
<name>A0AAQ3JUA6_9LILI</name>
<feature type="region of interest" description="Disordered" evidence="1">
    <location>
        <begin position="78"/>
        <end position="107"/>
    </location>
</feature>
<accession>A0AAQ3JUA6</accession>
<proteinExistence type="predicted"/>
<gene>
    <name evidence="2" type="ORF">Cni_G04914</name>
</gene>
<feature type="region of interest" description="Disordered" evidence="1">
    <location>
        <begin position="13"/>
        <end position="48"/>
    </location>
</feature>
<organism evidence="2 3">
    <name type="scientific">Canna indica</name>
    <name type="common">Indian-shot</name>
    <dbReference type="NCBI Taxonomy" id="4628"/>
    <lineage>
        <taxon>Eukaryota</taxon>
        <taxon>Viridiplantae</taxon>
        <taxon>Streptophyta</taxon>
        <taxon>Embryophyta</taxon>
        <taxon>Tracheophyta</taxon>
        <taxon>Spermatophyta</taxon>
        <taxon>Magnoliopsida</taxon>
        <taxon>Liliopsida</taxon>
        <taxon>Zingiberales</taxon>
        <taxon>Cannaceae</taxon>
        <taxon>Canna</taxon>
    </lineage>
</organism>